<proteinExistence type="predicted"/>
<dbReference type="OrthoDB" id="964165at2"/>
<dbReference type="Proteomes" id="UP000271925">
    <property type="component" value="Unassembled WGS sequence"/>
</dbReference>
<dbReference type="EMBL" id="RQJO01000007">
    <property type="protein sequence ID" value="RRB07418.1"/>
    <property type="molecule type" value="Genomic_DNA"/>
</dbReference>
<evidence type="ECO:0000313" key="2">
    <source>
        <dbReference type="Proteomes" id="UP000271925"/>
    </source>
</evidence>
<dbReference type="RefSeq" id="WP_124872438.1">
    <property type="nucleotide sequence ID" value="NZ_RQJO01000007.1"/>
</dbReference>
<keyword evidence="2" id="KW-1185">Reference proteome</keyword>
<reference evidence="1 2" key="1">
    <citation type="submission" date="2018-11" db="EMBL/GenBank/DDBJ databases">
        <authorList>
            <person name="Zhou Z."/>
            <person name="Wang G."/>
        </authorList>
    </citation>
    <scope>NUCLEOTIDE SEQUENCE [LARGE SCALE GENOMIC DNA]</scope>
    <source>
        <strain evidence="1 2">KCTC52004</strain>
    </source>
</reference>
<sequence>MSQLLIEIDSPEDEAILLSLLPKLNGRVLEKKGSTRRSLKDALDDLAKTDIAEKYGDPSEWQREIREDRPLPGREK</sequence>
<comment type="caution">
    <text evidence="1">The sequence shown here is derived from an EMBL/GenBank/DDBJ whole genome shotgun (WGS) entry which is preliminary data.</text>
</comment>
<dbReference type="AlphaFoldDB" id="A0A3P1C2C2"/>
<protein>
    <submittedName>
        <fullName evidence="1">Uncharacterized protein</fullName>
    </submittedName>
</protein>
<accession>A0A3P1C2C2</accession>
<gene>
    <name evidence="1" type="ORF">EHT25_06460</name>
</gene>
<evidence type="ECO:0000313" key="1">
    <source>
        <dbReference type="EMBL" id="RRB07418.1"/>
    </source>
</evidence>
<organism evidence="1 2">
    <name type="scientific">Larkinella rosea</name>
    <dbReference type="NCBI Taxonomy" id="2025312"/>
    <lineage>
        <taxon>Bacteria</taxon>
        <taxon>Pseudomonadati</taxon>
        <taxon>Bacteroidota</taxon>
        <taxon>Cytophagia</taxon>
        <taxon>Cytophagales</taxon>
        <taxon>Spirosomataceae</taxon>
        <taxon>Larkinella</taxon>
    </lineage>
</organism>
<name>A0A3P1C2C2_9BACT</name>